<dbReference type="AlphaFoldDB" id="W0SKG8"/>
<dbReference type="RefSeq" id="WP_148312934.1">
    <property type="nucleotide sequence ID" value="NZ_AP012547.1"/>
</dbReference>
<proteinExistence type="predicted"/>
<evidence type="ECO:0000313" key="1">
    <source>
        <dbReference type="EMBL" id="BAO30328.1"/>
    </source>
</evidence>
<evidence type="ECO:0000313" key="2">
    <source>
        <dbReference type="Proteomes" id="UP000031637"/>
    </source>
</evidence>
<name>W0SKG8_9PROT</name>
<keyword evidence="2" id="KW-1185">Reference proteome</keyword>
<organism evidence="1 2">
    <name type="scientific">Sulfuritalea hydrogenivorans sk43H</name>
    <dbReference type="NCBI Taxonomy" id="1223802"/>
    <lineage>
        <taxon>Bacteria</taxon>
        <taxon>Pseudomonadati</taxon>
        <taxon>Pseudomonadota</taxon>
        <taxon>Betaproteobacteria</taxon>
        <taxon>Nitrosomonadales</taxon>
        <taxon>Sterolibacteriaceae</taxon>
        <taxon>Sulfuritalea</taxon>
    </lineage>
</organism>
<dbReference type="KEGG" id="shd:SUTH_02546"/>
<dbReference type="STRING" id="1223802.SUTH_02546"/>
<dbReference type="HOGENOM" id="CLU_1958474_0_0_4"/>
<protein>
    <submittedName>
        <fullName evidence="1">Uncharacterized protein</fullName>
    </submittedName>
</protein>
<sequence>MTLVLIRRPADSAKQVTFDVLMRRALLRATQIATEETAQLGYFPPPILIEIRRAGNGPRFEKDGQIEYLARNSGDLPGAVAILQDPPDSDGDLVRKIDADHECPVSMRGMEPIFSLRLPKFHVAYHRM</sequence>
<gene>
    <name evidence="1" type="ORF">SUTH_02546</name>
</gene>
<dbReference type="EMBL" id="AP012547">
    <property type="protein sequence ID" value="BAO30328.1"/>
    <property type="molecule type" value="Genomic_DNA"/>
</dbReference>
<reference evidence="1 2" key="1">
    <citation type="journal article" date="2014" name="Syst. Appl. Microbiol.">
        <title>Complete genomes of freshwater sulfur oxidizers Sulfuricella denitrificans skB26 and Sulfuritalea hydrogenivorans sk43H: genetic insights into the sulfur oxidation pathway of betaproteobacteria.</title>
        <authorList>
            <person name="Watanabe T."/>
            <person name="Kojima H."/>
            <person name="Fukui M."/>
        </authorList>
    </citation>
    <scope>NUCLEOTIDE SEQUENCE [LARGE SCALE GENOMIC DNA]</scope>
    <source>
        <strain evidence="1">DSM22779</strain>
    </source>
</reference>
<accession>W0SKG8</accession>
<dbReference type="Proteomes" id="UP000031637">
    <property type="component" value="Chromosome"/>
</dbReference>